<gene>
    <name evidence="2" type="ORF">PMAYCL1PPCAC_04366</name>
</gene>
<reference evidence="3" key="1">
    <citation type="submission" date="2022-10" db="EMBL/GenBank/DDBJ databases">
        <title>Genome assembly of Pristionchus species.</title>
        <authorList>
            <person name="Yoshida K."/>
            <person name="Sommer R.J."/>
        </authorList>
    </citation>
    <scope>NUCLEOTIDE SEQUENCE [LARGE SCALE GENOMIC DNA]</scope>
    <source>
        <strain evidence="3">RS5460</strain>
    </source>
</reference>
<name>A0AAN4Z510_9BILA</name>
<evidence type="ECO:0000313" key="3">
    <source>
        <dbReference type="Proteomes" id="UP001328107"/>
    </source>
</evidence>
<comment type="caution">
    <text evidence="2">The sequence shown here is derived from an EMBL/GenBank/DDBJ whole genome shotgun (WGS) entry which is preliminary data.</text>
</comment>
<keyword evidence="1" id="KW-1133">Transmembrane helix</keyword>
<proteinExistence type="predicted"/>
<sequence>PLPGDSCFGLPIDYTYLSSSDLLPSEFEVLKRFPDCWSVLGPMLCGMIYRPCHLGTYIAKGQTDEKLMDSWQRFPIVMCTRVHEHCKDAIKEGFFPSQLINCNRTAENRTWLNEKTNANGTLAPFVPSGNEEELKDEWERRTLFSDDCTLPYSKNASSHDPMQCIFPLVYAESHERIRPVIDQCYLPCRNPLISSPDQFLSFLIFRALICFGLAISCMGIVFFLAARSVIFLNSDAVFSIACCLLSFAVYLICWGTGSIGPLAE</sequence>
<evidence type="ECO:0000313" key="2">
    <source>
        <dbReference type="EMBL" id="GMR34171.1"/>
    </source>
</evidence>
<feature type="transmembrane region" description="Helical" evidence="1">
    <location>
        <begin position="199"/>
        <end position="224"/>
    </location>
</feature>
<feature type="non-terminal residue" evidence="2">
    <location>
        <position position="264"/>
    </location>
</feature>
<keyword evidence="1" id="KW-0472">Membrane</keyword>
<evidence type="ECO:0008006" key="4">
    <source>
        <dbReference type="Google" id="ProtNLM"/>
    </source>
</evidence>
<dbReference type="Gene3D" id="1.10.2000.10">
    <property type="entry name" value="Frizzled cysteine-rich domain"/>
    <property type="match status" value="1"/>
</dbReference>
<keyword evidence="1" id="KW-0812">Transmembrane</keyword>
<evidence type="ECO:0000256" key="1">
    <source>
        <dbReference type="SAM" id="Phobius"/>
    </source>
</evidence>
<dbReference type="InterPro" id="IPR036790">
    <property type="entry name" value="Frizzled_dom_sf"/>
</dbReference>
<accession>A0AAN4Z510</accession>
<dbReference type="Gene3D" id="1.20.1070.10">
    <property type="entry name" value="Rhodopsin 7-helix transmembrane proteins"/>
    <property type="match status" value="1"/>
</dbReference>
<feature type="non-terminal residue" evidence="2">
    <location>
        <position position="1"/>
    </location>
</feature>
<feature type="transmembrane region" description="Helical" evidence="1">
    <location>
        <begin position="236"/>
        <end position="257"/>
    </location>
</feature>
<dbReference type="AlphaFoldDB" id="A0AAN4Z510"/>
<dbReference type="EMBL" id="BTRK01000001">
    <property type="protein sequence ID" value="GMR34171.1"/>
    <property type="molecule type" value="Genomic_DNA"/>
</dbReference>
<protein>
    <recommendedName>
        <fullName evidence="4">FZ domain-containing protein</fullName>
    </recommendedName>
</protein>
<dbReference type="Proteomes" id="UP001328107">
    <property type="component" value="Unassembled WGS sequence"/>
</dbReference>
<organism evidence="2 3">
    <name type="scientific">Pristionchus mayeri</name>
    <dbReference type="NCBI Taxonomy" id="1317129"/>
    <lineage>
        <taxon>Eukaryota</taxon>
        <taxon>Metazoa</taxon>
        <taxon>Ecdysozoa</taxon>
        <taxon>Nematoda</taxon>
        <taxon>Chromadorea</taxon>
        <taxon>Rhabditida</taxon>
        <taxon>Rhabditina</taxon>
        <taxon>Diplogasteromorpha</taxon>
        <taxon>Diplogasteroidea</taxon>
        <taxon>Neodiplogasteridae</taxon>
        <taxon>Pristionchus</taxon>
    </lineage>
</organism>
<keyword evidence="3" id="KW-1185">Reference proteome</keyword>